<evidence type="ECO:0000256" key="6">
    <source>
        <dbReference type="SAM" id="Phobius"/>
    </source>
</evidence>
<name>A0A2J6SGU4_9HELO</name>
<comment type="subcellular location">
    <subcellularLocation>
        <location evidence="1">Membrane</location>
        <topology evidence="1">Multi-pass membrane protein</topology>
    </subcellularLocation>
</comment>
<dbReference type="InterPro" id="IPR050598">
    <property type="entry name" value="AminoAcid_Transporter"/>
</dbReference>
<gene>
    <name evidence="7" type="ORF">K444DRAFT_548078</name>
</gene>
<evidence type="ECO:0000256" key="5">
    <source>
        <dbReference type="SAM" id="MobiDB-lite"/>
    </source>
</evidence>
<dbReference type="GeneID" id="36584427"/>
<evidence type="ECO:0000313" key="8">
    <source>
        <dbReference type="Proteomes" id="UP000235371"/>
    </source>
</evidence>
<reference evidence="7 8" key="1">
    <citation type="submission" date="2016-04" db="EMBL/GenBank/DDBJ databases">
        <title>A degradative enzymes factory behind the ericoid mycorrhizal symbiosis.</title>
        <authorList>
            <consortium name="DOE Joint Genome Institute"/>
            <person name="Martino E."/>
            <person name="Morin E."/>
            <person name="Grelet G."/>
            <person name="Kuo A."/>
            <person name="Kohler A."/>
            <person name="Daghino S."/>
            <person name="Barry K."/>
            <person name="Choi C."/>
            <person name="Cichocki N."/>
            <person name="Clum A."/>
            <person name="Copeland A."/>
            <person name="Hainaut M."/>
            <person name="Haridas S."/>
            <person name="Labutti K."/>
            <person name="Lindquist E."/>
            <person name="Lipzen A."/>
            <person name="Khouja H.-R."/>
            <person name="Murat C."/>
            <person name="Ohm R."/>
            <person name="Olson A."/>
            <person name="Spatafora J."/>
            <person name="Veneault-Fourrey C."/>
            <person name="Henrissat B."/>
            <person name="Grigoriev I."/>
            <person name="Martin F."/>
            <person name="Perotto S."/>
        </authorList>
    </citation>
    <scope>NUCLEOTIDE SEQUENCE [LARGE SCALE GENOMIC DNA]</scope>
    <source>
        <strain evidence="7 8">E</strain>
    </source>
</reference>
<dbReference type="Gene3D" id="1.20.1740.10">
    <property type="entry name" value="Amino acid/polyamine transporter I"/>
    <property type="match status" value="1"/>
</dbReference>
<feature type="transmembrane region" description="Helical" evidence="6">
    <location>
        <begin position="375"/>
        <end position="394"/>
    </location>
</feature>
<keyword evidence="2 6" id="KW-0812">Transmembrane</keyword>
<dbReference type="PANTHER" id="PTHR11785:SF382">
    <property type="entry name" value="LOW-AFFINITY METHIONINE PERMEASE"/>
    <property type="match status" value="1"/>
</dbReference>
<feature type="transmembrane region" description="Helical" evidence="6">
    <location>
        <begin position="313"/>
        <end position="331"/>
    </location>
</feature>
<dbReference type="STRING" id="1095630.A0A2J6SGU4"/>
<feature type="region of interest" description="Disordered" evidence="5">
    <location>
        <begin position="602"/>
        <end position="689"/>
    </location>
</feature>
<feature type="transmembrane region" description="Helical" evidence="6">
    <location>
        <begin position="135"/>
        <end position="154"/>
    </location>
</feature>
<feature type="transmembrane region" description="Helical" evidence="6">
    <location>
        <begin position="77"/>
        <end position="99"/>
    </location>
</feature>
<dbReference type="GO" id="GO:0016020">
    <property type="term" value="C:membrane"/>
    <property type="evidence" value="ECO:0007669"/>
    <property type="project" value="UniProtKB-SubCell"/>
</dbReference>
<organism evidence="7 8">
    <name type="scientific">Hyaloscypha bicolor E</name>
    <dbReference type="NCBI Taxonomy" id="1095630"/>
    <lineage>
        <taxon>Eukaryota</taxon>
        <taxon>Fungi</taxon>
        <taxon>Dikarya</taxon>
        <taxon>Ascomycota</taxon>
        <taxon>Pezizomycotina</taxon>
        <taxon>Leotiomycetes</taxon>
        <taxon>Helotiales</taxon>
        <taxon>Hyaloscyphaceae</taxon>
        <taxon>Hyaloscypha</taxon>
        <taxon>Hyaloscypha bicolor</taxon>
    </lineage>
</organism>
<feature type="transmembrane region" description="Helical" evidence="6">
    <location>
        <begin position="492"/>
        <end position="510"/>
    </location>
</feature>
<accession>A0A2J6SGU4</accession>
<evidence type="ECO:0000256" key="4">
    <source>
        <dbReference type="ARBA" id="ARBA00023136"/>
    </source>
</evidence>
<feature type="transmembrane region" description="Helical" evidence="6">
    <location>
        <begin position="415"/>
        <end position="433"/>
    </location>
</feature>
<feature type="transmembrane region" description="Helical" evidence="6">
    <location>
        <begin position="530"/>
        <end position="552"/>
    </location>
</feature>
<dbReference type="InterPro" id="IPR002293">
    <property type="entry name" value="AA/rel_permease1"/>
</dbReference>
<feature type="transmembrane region" description="Helical" evidence="6">
    <location>
        <begin position="47"/>
        <end position="71"/>
    </location>
</feature>
<feature type="transmembrane region" description="Helical" evidence="6">
    <location>
        <begin position="343"/>
        <end position="363"/>
    </location>
</feature>
<evidence type="ECO:0000256" key="2">
    <source>
        <dbReference type="ARBA" id="ARBA00022692"/>
    </source>
</evidence>
<proteinExistence type="predicted"/>
<dbReference type="Pfam" id="PF13520">
    <property type="entry name" value="AA_permease_2"/>
    <property type="match status" value="1"/>
</dbReference>
<evidence type="ECO:0000313" key="7">
    <source>
        <dbReference type="EMBL" id="PMD49991.1"/>
    </source>
</evidence>
<evidence type="ECO:0000256" key="1">
    <source>
        <dbReference type="ARBA" id="ARBA00004141"/>
    </source>
</evidence>
<evidence type="ECO:0000256" key="3">
    <source>
        <dbReference type="ARBA" id="ARBA00022989"/>
    </source>
</evidence>
<feature type="transmembrane region" description="Helical" evidence="6">
    <location>
        <begin position="453"/>
        <end position="472"/>
    </location>
</feature>
<feature type="transmembrane region" description="Helical" evidence="6">
    <location>
        <begin position="254"/>
        <end position="273"/>
    </location>
</feature>
<evidence type="ECO:0008006" key="9">
    <source>
        <dbReference type="Google" id="ProtNLM"/>
    </source>
</evidence>
<keyword evidence="3 6" id="KW-1133">Transmembrane helix</keyword>
<dbReference type="GO" id="GO:0015179">
    <property type="term" value="F:L-amino acid transmembrane transporter activity"/>
    <property type="evidence" value="ECO:0007669"/>
    <property type="project" value="TreeGrafter"/>
</dbReference>
<feature type="region of interest" description="Disordered" evidence="5">
    <location>
        <begin position="1"/>
        <end position="21"/>
    </location>
</feature>
<keyword evidence="8" id="KW-1185">Reference proteome</keyword>
<dbReference type="RefSeq" id="XP_024726895.1">
    <property type="nucleotide sequence ID" value="XM_024876348.1"/>
</dbReference>
<dbReference type="Proteomes" id="UP000235371">
    <property type="component" value="Unassembled WGS sequence"/>
</dbReference>
<keyword evidence="4 6" id="KW-0472">Membrane</keyword>
<feature type="compositionally biased region" description="Polar residues" evidence="5">
    <location>
        <begin position="1"/>
        <end position="10"/>
    </location>
</feature>
<sequence length="689" mass="76947">MVYDNSQFNTEWDPDLDPNDLRELQDAEQDPTKIISELPKEAARMGYYSTICLIFNRMIGVGIFSSASAVFLNTQSIGLSLILWMLGAIVTLAGCFVFVELGLSIPRWPLGRTGEKISAIRSGDGLNYASTNRPVFLATCMYGITFIILENTASNSVSFATNILDAAHVKQAPGKIIVIAIAANTLCCLLHALSRKWGILLNNFLGTLKLFILLFVIVIGLIWINRDVAKENFDLKTSFNFDNSPRLPFRYAEAFIYVILPYGSFHQINYVVAEVREPRKIFPRASFAGVIIVVVIYMAVNILYAAIIPKKLLFVAGGADVMGLFMTRTLGRVWTNPKHLATFVSVLKAISALGNIIVVTFTAARVKQEIAKEGILPYSLLFSGSYSLSLSGLFKRKTKSTPKTIYHEKTPVATLALHWVITSIVVIVPVLALQPVPYSTTAAYSYVTIAWTYNIDVAYFVFIALGLLCLRFTPSVGWAEKSQLNLPWVSKISALVFFIGALFPFIFMWVPDPKFPFATRTNNKVQWWAGQLLAACLLAFSFLYWVMFRLYIHIRSARGGMTLHVKREPIFKHDRSGLTQVLEIITLQWTRDVGMRIDQIEETDNKYEDSTRGSASPPPQDDMSGCGRISPYDGWESRTSSGLGRSSPHEIGAQQPRHTVRRKPVMSGIGVRQPRYAVKRKPVMSEIVA</sequence>
<protein>
    <recommendedName>
        <fullName evidence="9">Amino acid transporter</fullName>
    </recommendedName>
</protein>
<feature type="compositionally biased region" description="Basic and acidic residues" evidence="5">
    <location>
        <begin position="602"/>
        <end position="611"/>
    </location>
</feature>
<feature type="transmembrane region" description="Helical" evidence="6">
    <location>
        <begin position="174"/>
        <end position="193"/>
    </location>
</feature>
<dbReference type="EMBL" id="KZ613914">
    <property type="protein sequence ID" value="PMD49991.1"/>
    <property type="molecule type" value="Genomic_DNA"/>
</dbReference>
<dbReference type="OrthoDB" id="5982228at2759"/>
<dbReference type="InParanoid" id="A0A2J6SGU4"/>
<feature type="transmembrane region" description="Helical" evidence="6">
    <location>
        <begin position="200"/>
        <end position="224"/>
    </location>
</feature>
<dbReference type="AlphaFoldDB" id="A0A2J6SGU4"/>
<dbReference type="PANTHER" id="PTHR11785">
    <property type="entry name" value="AMINO ACID TRANSPORTER"/>
    <property type="match status" value="1"/>
</dbReference>
<feature type="transmembrane region" description="Helical" evidence="6">
    <location>
        <begin position="285"/>
        <end position="307"/>
    </location>
</feature>